<dbReference type="CDD" id="cd08022">
    <property type="entry name" value="M28_PSMA_like"/>
    <property type="match status" value="1"/>
</dbReference>
<comment type="similarity">
    <text evidence="2">Belongs to the peptidase M28 family. M28B subfamily.</text>
</comment>
<dbReference type="GO" id="GO:0046872">
    <property type="term" value="F:metal ion binding"/>
    <property type="evidence" value="ECO:0007669"/>
    <property type="project" value="UniProtKB-KW"/>
</dbReference>
<dbReference type="InterPro" id="IPR036757">
    <property type="entry name" value="TFR-like_dimer_dom_sf"/>
</dbReference>
<dbReference type="InterPro" id="IPR007484">
    <property type="entry name" value="Peptidase_M28"/>
</dbReference>
<evidence type="ECO:0008006" key="14">
    <source>
        <dbReference type="Google" id="ProtNLM"/>
    </source>
</evidence>
<feature type="domain" description="PA" evidence="10">
    <location>
        <begin position="170"/>
        <end position="258"/>
    </location>
</feature>
<dbReference type="PANTHER" id="PTHR10404">
    <property type="entry name" value="N-ACETYLATED-ALPHA-LINKED ACIDIC DIPEPTIDASE"/>
    <property type="match status" value="1"/>
</dbReference>
<dbReference type="FunFam" id="3.40.630.10:FF:000089">
    <property type="entry name" value="N-acetylated alpha-linked acidic dipeptidase like 1"/>
    <property type="match status" value="1"/>
</dbReference>
<evidence type="ECO:0000256" key="4">
    <source>
        <dbReference type="ARBA" id="ARBA00022723"/>
    </source>
</evidence>
<keyword evidence="4" id="KW-0479">Metal-binding</keyword>
<dbReference type="Pfam" id="PF04253">
    <property type="entry name" value="TFR_dimer"/>
    <property type="match status" value="1"/>
</dbReference>
<protein>
    <recommendedName>
        <fullName evidence="14">Peptidase M28 domain-containing protein</fullName>
    </recommendedName>
</protein>
<dbReference type="AlphaFoldDB" id="A0A0B7AZ10"/>
<keyword evidence="8" id="KW-0325">Glycoprotein</keyword>
<dbReference type="Gene3D" id="3.50.30.30">
    <property type="match status" value="1"/>
</dbReference>
<dbReference type="InterPro" id="IPR046450">
    <property type="entry name" value="PA_dom_sf"/>
</dbReference>
<evidence type="ECO:0000259" key="10">
    <source>
        <dbReference type="Pfam" id="PF02225"/>
    </source>
</evidence>
<evidence type="ECO:0000259" key="12">
    <source>
        <dbReference type="Pfam" id="PF04389"/>
    </source>
</evidence>
<dbReference type="SUPFAM" id="SSF53187">
    <property type="entry name" value="Zn-dependent exopeptidases"/>
    <property type="match status" value="1"/>
</dbReference>
<dbReference type="Gene3D" id="3.40.630.10">
    <property type="entry name" value="Zn peptidases"/>
    <property type="match status" value="1"/>
</dbReference>
<proteinExistence type="inferred from homology"/>
<evidence type="ECO:0000259" key="11">
    <source>
        <dbReference type="Pfam" id="PF04253"/>
    </source>
</evidence>
<evidence type="ECO:0000256" key="1">
    <source>
        <dbReference type="ARBA" id="ARBA00001947"/>
    </source>
</evidence>
<dbReference type="FunFam" id="1.20.930.40:FF:000001">
    <property type="entry name" value="N-acetylated-alpha-linked acidic dipeptidase 2"/>
    <property type="match status" value="1"/>
</dbReference>
<dbReference type="GO" id="GO:0004180">
    <property type="term" value="F:carboxypeptidase activity"/>
    <property type="evidence" value="ECO:0007669"/>
    <property type="project" value="TreeGrafter"/>
</dbReference>
<evidence type="ECO:0000256" key="5">
    <source>
        <dbReference type="ARBA" id="ARBA00022801"/>
    </source>
</evidence>
<name>A0A0B7AZ10_9EUPU</name>
<dbReference type="GO" id="GO:0008237">
    <property type="term" value="F:metallopeptidase activity"/>
    <property type="evidence" value="ECO:0007669"/>
    <property type="project" value="UniProtKB-KW"/>
</dbReference>
<feature type="domain" description="Transferrin receptor-like dimerisation" evidence="11">
    <location>
        <begin position="635"/>
        <end position="751"/>
    </location>
</feature>
<dbReference type="GO" id="GO:0006508">
    <property type="term" value="P:proteolysis"/>
    <property type="evidence" value="ECO:0007669"/>
    <property type="project" value="UniProtKB-KW"/>
</dbReference>
<evidence type="ECO:0000256" key="2">
    <source>
        <dbReference type="ARBA" id="ARBA00005634"/>
    </source>
</evidence>
<keyword evidence="9" id="KW-0472">Membrane</keyword>
<evidence type="ECO:0000256" key="6">
    <source>
        <dbReference type="ARBA" id="ARBA00022833"/>
    </source>
</evidence>
<sequence length="762" mass="85259">MGFQSGMSKTRLVIILAIFLLLGFMIGILIGRYAICDEDDREGLFLPGVPENLVSEANPDISKKIMDAISPANIEANLRELSLHPHIAGQQRDFDLVKLLKRRFEDSGLQVQITPYDVLLSYPGEETPNSVRLLDANDTVVYDSIHDESNFSHYQDVVPPFNAFSPNALVKGNLVYAGYGRVEDYDWLIQNNINISGNLVIVKYGRIFRGDKVDLAALHGAIGIIIYSDPADCTGLNMGDPRVYPDTWWLPPTGAQRGTIFTGDGDPLTPGYPANDLGYRYTEENVVPPLPKIPCHPIGYGAAYNILKELSGTVIPETSDFIGGLNITYRTGPNFIQNGMKIELNVTTTNKRAKAENVFGIIKGTVEPDRYVLLGNHRDAWIYGAIDPSTGTAVMLEVARVMGDLVKKGEWQPRRSIVFCSWGAEEFGLIGSTEWVEQYVTMLRERAVAYINIDIAVQGNDTFSAHATPLMYNIIHEATQKVKNPNPVEIQAKRPTVYDTWLQHFPWNFTQGDKSVVPSIGPLGSGSDFAPLLQRAGITAVDLRYTYSNKVYKVPSYPLYHTEYETFDMVKGQLDQNFEFHAAIARVGGEALRAIADSLILPFNITNYAAGLEINRQTLDEDYGIEMAENLGNVTYDKLKLVIEGFARDVSEFEVRRNNLNKMNPYALREVNDQIMLLEKAFLHPEGLPTRPLKKHLIFAENSNDAYAGSSFPGLIDLLFQIEKDDKDQWEKVKQHFHVILNAIQTAGFTLREVTKFMSEIL</sequence>
<evidence type="ECO:0000256" key="7">
    <source>
        <dbReference type="ARBA" id="ARBA00023049"/>
    </source>
</evidence>
<keyword evidence="6" id="KW-0862">Zinc</keyword>
<keyword evidence="5" id="KW-0378">Hydrolase</keyword>
<feature type="domain" description="Peptidase M28" evidence="12">
    <location>
        <begin position="357"/>
        <end position="577"/>
    </location>
</feature>
<dbReference type="Pfam" id="PF02225">
    <property type="entry name" value="PA"/>
    <property type="match status" value="1"/>
</dbReference>
<accession>A0A0B7AZ10</accession>
<keyword evidence="9" id="KW-1133">Transmembrane helix</keyword>
<evidence type="ECO:0000313" key="13">
    <source>
        <dbReference type="EMBL" id="CEK85988.1"/>
    </source>
</evidence>
<evidence type="ECO:0000256" key="8">
    <source>
        <dbReference type="ARBA" id="ARBA00023180"/>
    </source>
</evidence>
<dbReference type="Pfam" id="PF04389">
    <property type="entry name" value="Peptidase_M28"/>
    <property type="match status" value="1"/>
</dbReference>
<reference evidence="13" key="1">
    <citation type="submission" date="2014-12" db="EMBL/GenBank/DDBJ databases">
        <title>Insight into the proteome of Arion vulgaris.</title>
        <authorList>
            <person name="Aradska J."/>
            <person name="Bulat T."/>
            <person name="Smidak R."/>
            <person name="Sarate P."/>
            <person name="Gangsoo J."/>
            <person name="Sialana F."/>
            <person name="Bilban M."/>
            <person name="Lubec G."/>
        </authorList>
    </citation>
    <scope>NUCLEOTIDE SEQUENCE</scope>
    <source>
        <tissue evidence="13">Skin</tissue>
    </source>
</reference>
<keyword evidence="3" id="KW-0645">Protease</keyword>
<gene>
    <name evidence="13" type="primary">ORF151301</name>
</gene>
<keyword evidence="7" id="KW-0482">Metalloprotease</keyword>
<dbReference type="EMBL" id="HACG01039123">
    <property type="protein sequence ID" value="CEK85988.1"/>
    <property type="molecule type" value="Transcribed_RNA"/>
</dbReference>
<dbReference type="Gene3D" id="1.20.930.40">
    <property type="entry name" value="Transferrin receptor-like, dimerisation domain"/>
    <property type="match status" value="1"/>
</dbReference>
<evidence type="ECO:0000256" key="3">
    <source>
        <dbReference type="ARBA" id="ARBA00022670"/>
    </source>
</evidence>
<dbReference type="InterPro" id="IPR003137">
    <property type="entry name" value="PA_domain"/>
</dbReference>
<keyword evidence="9" id="KW-0812">Transmembrane</keyword>
<dbReference type="SUPFAM" id="SSF47672">
    <property type="entry name" value="Transferrin receptor-like dimerisation domain"/>
    <property type="match status" value="1"/>
</dbReference>
<comment type="cofactor">
    <cofactor evidence="1">
        <name>Zn(2+)</name>
        <dbReference type="ChEBI" id="CHEBI:29105"/>
    </cofactor>
</comment>
<dbReference type="SUPFAM" id="SSF52025">
    <property type="entry name" value="PA domain"/>
    <property type="match status" value="1"/>
</dbReference>
<organism evidence="13">
    <name type="scientific">Arion vulgaris</name>
    <dbReference type="NCBI Taxonomy" id="1028688"/>
    <lineage>
        <taxon>Eukaryota</taxon>
        <taxon>Metazoa</taxon>
        <taxon>Spiralia</taxon>
        <taxon>Lophotrochozoa</taxon>
        <taxon>Mollusca</taxon>
        <taxon>Gastropoda</taxon>
        <taxon>Heterobranchia</taxon>
        <taxon>Euthyneura</taxon>
        <taxon>Panpulmonata</taxon>
        <taxon>Eupulmonata</taxon>
        <taxon>Stylommatophora</taxon>
        <taxon>Helicina</taxon>
        <taxon>Arionoidea</taxon>
        <taxon>Arionidae</taxon>
        <taxon>Arion</taxon>
    </lineage>
</organism>
<dbReference type="CDD" id="cd02121">
    <property type="entry name" value="PA_GCPII_like"/>
    <property type="match status" value="1"/>
</dbReference>
<feature type="transmembrane region" description="Helical" evidence="9">
    <location>
        <begin position="12"/>
        <end position="35"/>
    </location>
</feature>
<dbReference type="InterPro" id="IPR007365">
    <property type="entry name" value="TFR-like_dimer_dom"/>
</dbReference>
<evidence type="ECO:0000256" key="9">
    <source>
        <dbReference type="SAM" id="Phobius"/>
    </source>
</evidence>
<dbReference type="FunFam" id="3.50.30.30:FF:000045">
    <property type="entry name" value="Predicted protein"/>
    <property type="match status" value="1"/>
</dbReference>
<dbReference type="InterPro" id="IPR039373">
    <property type="entry name" value="Peptidase_M28B"/>
</dbReference>
<dbReference type="PANTHER" id="PTHR10404:SF77">
    <property type="entry name" value="GLUTAMATE CARBOXYPEPTIDASE 2 HOMOLOG"/>
    <property type="match status" value="1"/>
</dbReference>